<reference evidence="17" key="1">
    <citation type="submission" date="2019-10" db="EMBL/GenBank/DDBJ databases">
        <title>The sequence and de novo assembly of the wild yak genome.</title>
        <authorList>
            <person name="Liu Y."/>
        </authorList>
    </citation>
    <scope>NUCLEOTIDE SEQUENCE [LARGE SCALE GENOMIC DNA]</scope>
    <source>
        <strain evidence="17">WY2019</strain>
    </source>
</reference>
<evidence type="ECO:0000256" key="15">
    <source>
        <dbReference type="SAM" id="Phobius"/>
    </source>
</evidence>
<dbReference type="GO" id="GO:0006570">
    <property type="term" value="P:tyrosine metabolic process"/>
    <property type="evidence" value="ECO:0007669"/>
    <property type="project" value="TreeGrafter"/>
</dbReference>
<dbReference type="Proteomes" id="UP000322234">
    <property type="component" value="Unassembled WGS sequence"/>
</dbReference>
<feature type="domain" description="Nitroreductase" evidence="16">
    <location>
        <begin position="248"/>
        <end position="417"/>
    </location>
</feature>
<evidence type="ECO:0000256" key="6">
    <source>
        <dbReference type="ARBA" id="ARBA00022643"/>
    </source>
</evidence>
<evidence type="ECO:0000259" key="16">
    <source>
        <dbReference type="Pfam" id="PF00881"/>
    </source>
</evidence>
<dbReference type="CDD" id="cd02144">
    <property type="entry name" value="iodotyrosine_dehalogenase"/>
    <property type="match status" value="1"/>
</dbReference>
<feature type="transmembrane region" description="Helical" evidence="15">
    <location>
        <begin position="150"/>
        <end position="172"/>
    </location>
</feature>
<dbReference type="EMBL" id="VBQZ03000013">
    <property type="protein sequence ID" value="MXQ82480.1"/>
    <property type="molecule type" value="Genomic_DNA"/>
</dbReference>
<dbReference type="Gene3D" id="3.40.109.10">
    <property type="entry name" value="NADH Oxidase"/>
    <property type="match status" value="1"/>
</dbReference>
<protein>
    <recommendedName>
        <fullName evidence="4">Iodotyrosine deiodinase 1</fullName>
        <ecNumber evidence="3">1.21.1.1</ecNumber>
    </recommendedName>
    <alternativeName>
        <fullName evidence="8">Iodotyrosine dehalogenase 1</fullName>
    </alternativeName>
</protein>
<comment type="caution">
    <text evidence="17">The sequence shown here is derived from an EMBL/GenBank/DDBJ whole genome shotgun (WGS) entry which is preliminary data.</text>
</comment>
<evidence type="ECO:0000256" key="10">
    <source>
        <dbReference type="ARBA" id="ARBA00033666"/>
    </source>
</evidence>
<evidence type="ECO:0000256" key="3">
    <source>
        <dbReference type="ARBA" id="ARBA00012348"/>
    </source>
</evidence>
<dbReference type="FunFam" id="3.40.109.10:FF:000004">
    <property type="entry name" value="Iodotyrosine deiodinase 1"/>
    <property type="match status" value="1"/>
</dbReference>
<dbReference type="InterPro" id="IPR029479">
    <property type="entry name" value="Nitroreductase"/>
</dbReference>
<proteinExistence type="inferred from homology"/>
<feature type="compositionally biased region" description="Basic and acidic residues" evidence="14">
    <location>
        <begin position="179"/>
        <end position="208"/>
    </location>
</feature>
<evidence type="ECO:0000256" key="8">
    <source>
        <dbReference type="ARBA" id="ARBA00030421"/>
    </source>
</evidence>
<dbReference type="GO" id="GO:0140616">
    <property type="term" value="F:iodotyrosine deiodinase activity"/>
    <property type="evidence" value="ECO:0007669"/>
    <property type="project" value="UniProtKB-EC"/>
</dbReference>
<comment type="catalytic activity">
    <reaction evidence="10">
        <text>bromide + L-tyrosine + NADP(+) = 3-bromo-L-tyrosine + NADPH</text>
        <dbReference type="Rhea" id="RHEA:70347"/>
        <dbReference type="ChEBI" id="CHEBI:15858"/>
        <dbReference type="ChEBI" id="CHEBI:57783"/>
        <dbReference type="ChEBI" id="CHEBI:58315"/>
        <dbReference type="ChEBI" id="CHEBI:58349"/>
        <dbReference type="ChEBI" id="CHEBI:189423"/>
    </reaction>
    <physiologicalReaction direction="right-to-left" evidence="10">
        <dbReference type="Rhea" id="RHEA:70349"/>
    </physiologicalReaction>
</comment>
<evidence type="ECO:0000256" key="5">
    <source>
        <dbReference type="ARBA" id="ARBA00022630"/>
    </source>
</evidence>
<evidence type="ECO:0000256" key="2">
    <source>
        <dbReference type="ARBA" id="ARBA00007118"/>
    </source>
</evidence>
<evidence type="ECO:0000313" key="17">
    <source>
        <dbReference type="EMBL" id="MXQ82480.1"/>
    </source>
</evidence>
<gene>
    <name evidence="17" type="ORF">E5288_WYG009649</name>
</gene>
<dbReference type="InterPro" id="IPR050627">
    <property type="entry name" value="Nitroreductase/BluB"/>
</dbReference>
<evidence type="ECO:0000256" key="1">
    <source>
        <dbReference type="ARBA" id="ARBA00001917"/>
    </source>
</evidence>
<evidence type="ECO:0000256" key="7">
    <source>
        <dbReference type="ARBA" id="ARBA00023002"/>
    </source>
</evidence>
<dbReference type="PANTHER" id="PTHR23026">
    <property type="entry name" value="NADPH NITROREDUCTASE"/>
    <property type="match status" value="1"/>
</dbReference>
<comment type="catalytic activity">
    <reaction evidence="13">
        <text>L-tyrosine + chloride + NADP(+) = 3-chloro-L-tyrosine + NADPH</text>
        <dbReference type="Rhea" id="RHEA:70343"/>
        <dbReference type="ChEBI" id="CHEBI:17996"/>
        <dbReference type="ChEBI" id="CHEBI:57783"/>
        <dbReference type="ChEBI" id="CHEBI:58315"/>
        <dbReference type="ChEBI" id="CHEBI:58349"/>
        <dbReference type="ChEBI" id="CHEBI:189422"/>
    </reaction>
    <physiologicalReaction direction="right-to-left" evidence="13">
        <dbReference type="Rhea" id="RHEA:70345"/>
    </physiologicalReaction>
</comment>
<dbReference type="GO" id="GO:0005886">
    <property type="term" value="C:plasma membrane"/>
    <property type="evidence" value="ECO:0007669"/>
    <property type="project" value="TreeGrafter"/>
</dbReference>
<comment type="cofactor">
    <cofactor evidence="1">
        <name>FMN</name>
        <dbReference type="ChEBI" id="CHEBI:58210"/>
    </cofactor>
</comment>
<evidence type="ECO:0000256" key="14">
    <source>
        <dbReference type="SAM" id="MobiDB-lite"/>
    </source>
</evidence>
<keyword evidence="6" id="KW-0288">FMN</keyword>
<comment type="similarity">
    <text evidence="2">Belongs to the nitroreductase family.</text>
</comment>
<accession>A0A6B0QZ12</accession>
<dbReference type="GO" id="GO:0042403">
    <property type="term" value="P:thyroid hormone metabolic process"/>
    <property type="evidence" value="ECO:0007669"/>
    <property type="project" value="TreeGrafter"/>
</dbReference>
<name>A0A6B0QZ12_9CETA</name>
<evidence type="ECO:0000256" key="9">
    <source>
        <dbReference type="ARBA" id="ARBA00033619"/>
    </source>
</evidence>
<evidence type="ECO:0000256" key="4">
    <source>
        <dbReference type="ARBA" id="ARBA00020916"/>
    </source>
</evidence>
<organism evidence="17 18">
    <name type="scientific">Bos mutus</name>
    <name type="common">wild yak</name>
    <dbReference type="NCBI Taxonomy" id="72004"/>
    <lineage>
        <taxon>Eukaryota</taxon>
        <taxon>Metazoa</taxon>
        <taxon>Chordata</taxon>
        <taxon>Craniata</taxon>
        <taxon>Vertebrata</taxon>
        <taxon>Euteleostomi</taxon>
        <taxon>Mammalia</taxon>
        <taxon>Eutheria</taxon>
        <taxon>Laurasiatheria</taxon>
        <taxon>Artiodactyla</taxon>
        <taxon>Ruminantia</taxon>
        <taxon>Pecora</taxon>
        <taxon>Bovidae</taxon>
        <taxon>Bovinae</taxon>
        <taxon>Bos</taxon>
    </lineage>
</organism>
<evidence type="ECO:0000256" key="13">
    <source>
        <dbReference type="ARBA" id="ARBA00048356"/>
    </source>
</evidence>
<evidence type="ECO:0000313" key="18">
    <source>
        <dbReference type="Proteomes" id="UP000322234"/>
    </source>
</evidence>
<comment type="catalytic activity">
    <reaction evidence="9">
        <text>iodide + L-tyrosine + NADP(+) = 3-iodo-L-tyrosine + NADPH</text>
        <dbReference type="Rhea" id="RHEA:27453"/>
        <dbReference type="ChEBI" id="CHEBI:16382"/>
        <dbReference type="ChEBI" id="CHEBI:57783"/>
        <dbReference type="ChEBI" id="CHEBI:58315"/>
        <dbReference type="ChEBI" id="CHEBI:58349"/>
        <dbReference type="ChEBI" id="CHEBI:59898"/>
    </reaction>
    <physiologicalReaction direction="right-to-left" evidence="9">
        <dbReference type="Rhea" id="RHEA:27455"/>
    </physiologicalReaction>
</comment>
<keyword evidence="15" id="KW-0812">Transmembrane</keyword>
<evidence type="ECO:0000256" key="11">
    <source>
        <dbReference type="ARBA" id="ARBA00045794"/>
    </source>
</evidence>
<dbReference type="AlphaFoldDB" id="A0A6B0QZ12"/>
<keyword evidence="15" id="KW-1133">Transmembrane helix</keyword>
<keyword evidence="7" id="KW-0560">Oxidoreductase</keyword>
<sequence length="439" mass="49558">MFNVVQMLQRKNYSLRTGAAWGQGEKTVFIGRKAINVLRKLGIVMDSKGEGYVDKQVNQAAEIVKKSNVSSALSSECHVLSVLTPLFLHFPETMACPGEDVLLHFAKSAVGAWPCQNQALISVDGETLSKRTPATLWSAREVWTPFRISLTTMFLLTPVLVAVICILMVWIFKNAGGSTERRKGEPGAEARPWVDEDLKDSTDVHQEEAEADEWQESEEEVEHIPFSHSRYPEKEMVKRSQEFYELLNKRRSVRFISNEQVPMEVIDNVIKAAGTAPSGAHTEPWTFVVVKDPDVKHKIREIIEEEEEINYLKRMGPRWVTDLKKFRTNWIKEYLDTAPVLILIFKQVHGFSANGKKKIHYYNEISVSISCGILLAALQNAGLVTVTTTPLNCGPRLRVLLNRPTNEKLLMLLPVGYPSEDATVPNLTRKTLDQIMVTV</sequence>
<feature type="compositionally biased region" description="Acidic residues" evidence="14">
    <location>
        <begin position="209"/>
        <end position="221"/>
    </location>
</feature>
<feature type="region of interest" description="Disordered" evidence="14">
    <location>
        <begin position="179"/>
        <end position="225"/>
    </location>
</feature>
<keyword evidence="15" id="KW-0472">Membrane</keyword>
<dbReference type="PANTHER" id="PTHR23026:SF90">
    <property type="entry name" value="IODOTYROSINE DEIODINASE 1"/>
    <property type="match status" value="1"/>
</dbReference>
<keyword evidence="18" id="KW-1185">Reference proteome</keyword>
<comment type="function">
    <text evidence="11">Catalyzes the dehalogenation of halotyrosines such as 3-bromo-L-tyrosine, 3-chloro-L-tyrosine, 3-iodo-L-tyrosine and 3,5-diiodo-L-tyrosine. During thyroid hormone biosynthesis, facilitates iodide salvage by catalysing the oxidative NADPH-dependent deiodination of the halogenated by-products of thyroid hormone production, monoiodotyrosine (L-MIT) and diiodotyrosine (L-DIT). The scavanged iodide can then reenter the hormone-producing pathways. Acts more efficiently on 3-iodo-L-tyrosine than 3,5-diiodo-L-tyrosine.</text>
</comment>
<dbReference type="InterPro" id="IPR000415">
    <property type="entry name" value="Nitroreductase-like"/>
</dbReference>
<comment type="catalytic activity">
    <reaction evidence="12">
        <text>3-iodo-L-tyrosine + iodide + NADP(+) = 3,5-diiodo-L-tyrosine + NADPH + H(+)</text>
        <dbReference type="Rhea" id="RHEA:27457"/>
        <dbReference type="ChEBI" id="CHEBI:15378"/>
        <dbReference type="ChEBI" id="CHEBI:16382"/>
        <dbReference type="ChEBI" id="CHEBI:57506"/>
        <dbReference type="ChEBI" id="CHEBI:57783"/>
        <dbReference type="ChEBI" id="CHEBI:58349"/>
        <dbReference type="ChEBI" id="CHEBI:59898"/>
    </reaction>
    <physiologicalReaction direction="right-to-left" evidence="12">
        <dbReference type="Rhea" id="RHEA:27459"/>
    </physiologicalReaction>
</comment>
<evidence type="ECO:0000256" key="12">
    <source>
        <dbReference type="ARBA" id="ARBA00047519"/>
    </source>
</evidence>
<keyword evidence="5" id="KW-0285">Flavoprotein</keyword>
<dbReference type="SUPFAM" id="SSF55469">
    <property type="entry name" value="FMN-dependent nitroreductase-like"/>
    <property type="match status" value="1"/>
</dbReference>
<dbReference type="EC" id="1.21.1.1" evidence="3"/>
<dbReference type="Pfam" id="PF00881">
    <property type="entry name" value="Nitroreductase"/>
    <property type="match status" value="1"/>
</dbReference>